<accession>A0A2I0JBC9</accession>
<keyword evidence="4" id="KW-0732">Signal</keyword>
<dbReference type="PANTHER" id="PTHR45650:SF91">
    <property type="match status" value="1"/>
</dbReference>
<keyword evidence="7" id="KW-0443">Lipid metabolism</keyword>
<evidence type="ECO:0000256" key="1">
    <source>
        <dbReference type="ARBA" id="ARBA00004613"/>
    </source>
</evidence>
<organism evidence="9 10">
    <name type="scientific">Punica granatum</name>
    <name type="common">Pomegranate</name>
    <dbReference type="NCBI Taxonomy" id="22663"/>
    <lineage>
        <taxon>Eukaryota</taxon>
        <taxon>Viridiplantae</taxon>
        <taxon>Streptophyta</taxon>
        <taxon>Embryophyta</taxon>
        <taxon>Tracheophyta</taxon>
        <taxon>Spermatophyta</taxon>
        <taxon>Magnoliopsida</taxon>
        <taxon>eudicotyledons</taxon>
        <taxon>Gunneridae</taxon>
        <taxon>Pentapetalae</taxon>
        <taxon>rosids</taxon>
        <taxon>malvids</taxon>
        <taxon>Myrtales</taxon>
        <taxon>Lythraceae</taxon>
        <taxon>Punica</taxon>
    </lineage>
</organism>
<evidence type="ECO:0000256" key="4">
    <source>
        <dbReference type="ARBA" id="ARBA00022729"/>
    </source>
</evidence>
<dbReference type="PANTHER" id="PTHR45650">
    <property type="entry name" value="GDSL-LIKE LIPASE/ACYLHYDROLASE-RELATED"/>
    <property type="match status" value="1"/>
</dbReference>
<evidence type="ECO:0000313" key="9">
    <source>
        <dbReference type="EMBL" id="PKI53562.1"/>
    </source>
</evidence>
<name>A0A2I0JBC9_PUNGR</name>
<dbReference type="Proteomes" id="UP000233551">
    <property type="component" value="Unassembled WGS sequence"/>
</dbReference>
<dbReference type="Gene3D" id="3.40.50.1110">
    <property type="entry name" value="SGNH hydrolase"/>
    <property type="match status" value="1"/>
</dbReference>
<evidence type="ECO:0000313" key="10">
    <source>
        <dbReference type="Proteomes" id="UP000233551"/>
    </source>
</evidence>
<evidence type="ECO:0000256" key="7">
    <source>
        <dbReference type="ARBA" id="ARBA00023098"/>
    </source>
</evidence>
<feature type="transmembrane region" description="Helical" evidence="8">
    <location>
        <begin position="20"/>
        <end position="42"/>
    </location>
</feature>
<proteinExistence type="inferred from homology"/>
<evidence type="ECO:0000256" key="5">
    <source>
        <dbReference type="ARBA" id="ARBA00022801"/>
    </source>
</evidence>
<comment type="caution">
    <text evidence="9">The sequence shown here is derived from an EMBL/GenBank/DDBJ whole genome shotgun (WGS) entry which is preliminary data.</text>
</comment>
<keyword evidence="8" id="KW-1133">Transmembrane helix</keyword>
<evidence type="ECO:0000256" key="6">
    <source>
        <dbReference type="ARBA" id="ARBA00022963"/>
    </source>
</evidence>
<evidence type="ECO:0000256" key="3">
    <source>
        <dbReference type="ARBA" id="ARBA00022525"/>
    </source>
</evidence>
<comment type="subcellular location">
    <subcellularLocation>
        <location evidence="1">Secreted</location>
    </subcellularLocation>
</comment>
<keyword evidence="8" id="KW-0472">Membrane</keyword>
<dbReference type="EMBL" id="PGOL01001850">
    <property type="protein sequence ID" value="PKI53562.1"/>
    <property type="molecule type" value="Genomic_DNA"/>
</dbReference>
<keyword evidence="5" id="KW-0378">Hydrolase</keyword>
<dbReference type="GO" id="GO:0016042">
    <property type="term" value="P:lipid catabolic process"/>
    <property type="evidence" value="ECO:0007669"/>
    <property type="project" value="UniProtKB-KW"/>
</dbReference>
<comment type="similarity">
    <text evidence="2">Belongs to the 'GDSL' lipolytic enzyme family.</text>
</comment>
<dbReference type="AlphaFoldDB" id="A0A2I0JBC9"/>
<keyword evidence="6" id="KW-0442">Lipid degradation</keyword>
<dbReference type="InterPro" id="IPR036514">
    <property type="entry name" value="SGNH_hydro_sf"/>
</dbReference>
<dbReference type="GO" id="GO:0016787">
    <property type="term" value="F:hydrolase activity"/>
    <property type="evidence" value="ECO:0007669"/>
    <property type="project" value="UniProtKB-KW"/>
</dbReference>
<keyword evidence="3" id="KW-0964">Secreted</keyword>
<evidence type="ECO:0000256" key="8">
    <source>
        <dbReference type="SAM" id="Phobius"/>
    </source>
</evidence>
<gene>
    <name evidence="9" type="ORF">CRG98_026012</name>
</gene>
<dbReference type="InterPro" id="IPR051238">
    <property type="entry name" value="GDSL_esterase/lipase"/>
</dbReference>
<keyword evidence="10" id="KW-1185">Reference proteome</keyword>
<dbReference type="STRING" id="22663.A0A2I0JBC9"/>
<reference evidence="9 10" key="1">
    <citation type="submission" date="2017-11" db="EMBL/GenBank/DDBJ databases">
        <title>De-novo sequencing of pomegranate (Punica granatum L.) genome.</title>
        <authorList>
            <person name="Akparov Z."/>
            <person name="Amiraslanov A."/>
            <person name="Hajiyeva S."/>
            <person name="Abbasov M."/>
            <person name="Kaur K."/>
            <person name="Hamwieh A."/>
            <person name="Solovyev V."/>
            <person name="Salamov A."/>
            <person name="Braich B."/>
            <person name="Kosarev P."/>
            <person name="Mahmoud A."/>
            <person name="Hajiyev E."/>
            <person name="Babayeva S."/>
            <person name="Izzatullayeva V."/>
            <person name="Mammadov A."/>
            <person name="Mammadov A."/>
            <person name="Sharifova S."/>
            <person name="Ojaghi J."/>
            <person name="Eynullazada K."/>
            <person name="Bayramov B."/>
            <person name="Abdulazimova A."/>
            <person name="Shahmuradov I."/>
        </authorList>
    </citation>
    <scope>NUCLEOTIDE SEQUENCE [LARGE SCALE GENOMIC DNA]</scope>
    <source>
        <strain evidence="10">cv. AG2017</strain>
        <tissue evidence="9">Leaf</tissue>
    </source>
</reference>
<protein>
    <submittedName>
        <fullName evidence="9">Uncharacterized protein</fullName>
    </submittedName>
</protein>
<dbReference type="GO" id="GO:0005576">
    <property type="term" value="C:extracellular region"/>
    <property type="evidence" value="ECO:0007669"/>
    <property type="project" value="UniProtKB-SubCell"/>
</dbReference>
<sequence length="118" mass="13342">MPLPTETASPFDIIVRALQWSVYCLVGLLSCGILFVQLQGLLSDYNPLKIFDVREEEPQVPCYFIFGDSLADNGNNNYRLTLAKSNYPPYGVDFPEGPTGRFTNDRLIVDIIGLFYRN</sequence>
<keyword evidence="8" id="KW-0812">Transmembrane</keyword>
<evidence type="ECO:0000256" key="2">
    <source>
        <dbReference type="ARBA" id="ARBA00008668"/>
    </source>
</evidence>